<evidence type="ECO:0000256" key="1">
    <source>
        <dbReference type="SAM" id="MobiDB-lite"/>
    </source>
</evidence>
<dbReference type="Proteomes" id="UP000078200">
    <property type="component" value="Unassembled WGS sequence"/>
</dbReference>
<protein>
    <submittedName>
        <fullName evidence="2">Uncharacterized protein</fullName>
    </submittedName>
</protein>
<name>A0A1A9ULU2_GLOAU</name>
<organism evidence="2 3">
    <name type="scientific">Glossina austeni</name>
    <name type="common">Savannah tsetse fly</name>
    <dbReference type="NCBI Taxonomy" id="7395"/>
    <lineage>
        <taxon>Eukaryota</taxon>
        <taxon>Metazoa</taxon>
        <taxon>Ecdysozoa</taxon>
        <taxon>Arthropoda</taxon>
        <taxon>Hexapoda</taxon>
        <taxon>Insecta</taxon>
        <taxon>Pterygota</taxon>
        <taxon>Neoptera</taxon>
        <taxon>Endopterygota</taxon>
        <taxon>Diptera</taxon>
        <taxon>Brachycera</taxon>
        <taxon>Muscomorpha</taxon>
        <taxon>Hippoboscoidea</taxon>
        <taxon>Glossinidae</taxon>
        <taxon>Glossina</taxon>
    </lineage>
</organism>
<reference evidence="2" key="1">
    <citation type="submission" date="2020-05" db="UniProtKB">
        <authorList>
            <consortium name="EnsemblMetazoa"/>
        </authorList>
    </citation>
    <scope>IDENTIFICATION</scope>
    <source>
        <strain evidence="2">TTRI</strain>
    </source>
</reference>
<proteinExistence type="predicted"/>
<sequence length="161" mass="19193">MSVWYLIPSFTIKRLPLISQTKQLIHDCQVINREHMNIRTLMPYCTYHLKTASNLYNNNGIPEQIRHNKTLSIDRFTNFNIFEIRSNTWNDKLRALNELKKPPMAIEYKKELFLHLSQPMPILNEEVETLTSVMMRVKKKQHVTKSTQQPVEERTNIKKKQ</sequence>
<dbReference type="VEuPathDB" id="VectorBase:GAUT008675"/>
<keyword evidence="3" id="KW-1185">Reference proteome</keyword>
<feature type="region of interest" description="Disordered" evidence="1">
    <location>
        <begin position="141"/>
        <end position="161"/>
    </location>
</feature>
<evidence type="ECO:0000313" key="2">
    <source>
        <dbReference type="EnsemblMetazoa" id="GAUT008675-PA"/>
    </source>
</evidence>
<accession>A0A1A9ULU2</accession>
<dbReference type="EnsemblMetazoa" id="GAUT008675-RA">
    <property type="protein sequence ID" value="GAUT008675-PA"/>
    <property type="gene ID" value="GAUT008675"/>
</dbReference>
<feature type="compositionally biased region" description="Basic and acidic residues" evidence="1">
    <location>
        <begin position="151"/>
        <end position="161"/>
    </location>
</feature>
<dbReference type="AlphaFoldDB" id="A0A1A9ULU2"/>
<evidence type="ECO:0000313" key="3">
    <source>
        <dbReference type="Proteomes" id="UP000078200"/>
    </source>
</evidence>